<keyword evidence="4" id="KW-1185">Reference proteome</keyword>
<proteinExistence type="predicted"/>
<accession>A0A1E5W0K7</accession>
<evidence type="ECO:0000256" key="1">
    <source>
        <dbReference type="SAM" id="MobiDB-lite"/>
    </source>
</evidence>
<feature type="region of interest" description="Disordered" evidence="1">
    <location>
        <begin position="58"/>
        <end position="83"/>
    </location>
</feature>
<reference evidence="3 4" key="1">
    <citation type="submission" date="2016-09" db="EMBL/GenBank/DDBJ databases">
        <title>The draft genome of Dichanthelium oligosanthes: A C3 panicoid grass species.</title>
        <authorList>
            <person name="Studer A.J."/>
            <person name="Schnable J.C."/>
            <person name="Brutnell T.P."/>
        </authorList>
    </citation>
    <scope>NUCLEOTIDE SEQUENCE [LARGE SCALE GENOMIC DNA]</scope>
    <source>
        <strain evidence="4">cv. Kellogg 1175</strain>
        <tissue evidence="3">Leaf</tissue>
    </source>
</reference>
<protein>
    <submittedName>
        <fullName evidence="3">Uncharacterized protein</fullName>
    </submittedName>
</protein>
<dbReference type="AlphaFoldDB" id="A0A1E5W0K7"/>
<keyword evidence="2" id="KW-0732">Signal</keyword>
<evidence type="ECO:0000313" key="4">
    <source>
        <dbReference type="Proteomes" id="UP000095767"/>
    </source>
</evidence>
<comment type="caution">
    <text evidence="3">The sequence shown here is derived from an EMBL/GenBank/DDBJ whole genome shotgun (WGS) entry which is preliminary data.</text>
</comment>
<feature type="region of interest" description="Disordered" evidence="1">
    <location>
        <begin position="96"/>
        <end position="127"/>
    </location>
</feature>
<dbReference type="EMBL" id="LWDX02024592">
    <property type="protein sequence ID" value="OEL30881.1"/>
    <property type="molecule type" value="Genomic_DNA"/>
</dbReference>
<organism evidence="3 4">
    <name type="scientific">Dichanthelium oligosanthes</name>
    <dbReference type="NCBI Taxonomy" id="888268"/>
    <lineage>
        <taxon>Eukaryota</taxon>
        <taxon>Viridiplantae</taxon>
        <taxon>Streptophyta</taxon>
        <taxon>Embryophyta</taxon>
        <taxon>Tracheophyta</taxon>
        <taxon>Spermatophyta</taxon>
        <taxon>Magnoliopsida</taxon>
        <taxon>Liliopsida</taxon>
        <taxon>Poales</taxon>
        <taxon>Poaceae</taxon>
        <taxon>PACMAD clade</taxon>
        <taxon>Panicoideae</taxon>
        <taxon>Panicodae</taxon>
        <taxon>Paniceae</taxon>
        <taxon>Dichantheliinae</taxon>
        <taxon>Dichanthelium</taxon>
    </lineage>
</organism>
<feature type="chain" id="PRO_5009188726" evidence="2">
    <location>
        <begin position="27"/>
        <end position="624"/>
    </location>
</feature>
<dbReference type="Proteomes" id="UP000095767">
    <property type="component" value="Unassembled WGS sequence"/>
</dbReference>
<name>A0A1E5W0K7_9POAL</name>
<dbReference type="OrthoDB" id="719076at2759"/>
<sequence length="624" mass="66959">MATPRPSHLALICVAVLHLLARATTGEHLLVHSRTNTTTTTTFPPHASILSLASNSPAAGAGWPASSHPLRGSSSPSALSGSAVFPPRHLDVSSAAREDGTAPAAPSATPPAPPCPRSCGVHTRGTALDEPRMLRPVGINTAPSKKAAATLLNALPLLAIPFLPPPLAALVALSTLATPVRACSAPSASCSGLTHATCTVYRYLHDNGTVDRAQPFAGLRTVCLHPLCDAATYKRALSTAYGHCNGRLDDPFHGYCSVEAEALSEGNSWRSMPAQLPVADPDAVAAAGGDICYVELEHMNYREDYYIRCPVCDSRHVPVLRCTEFPHDAIAAAVWTYRRLTCSDTGDWHTDDTAKTQLDDGLEDHMKNFDRLVFLIGVHTSEAALDNTRMLSPVGITAPPKKAALLNALPLLAVPFLPPPLVALVALSTLATPVRACSIPSASCSGLTHATCTVYRYLHDNGTVNRAQPFAALQAVCLHPRCDAGSEQRTLSTAYGYCRGRLDDPFHGYCSVRSLEAEVVPEGKAWRIMPVHLPVADPDAVVAAGGDVCYVELEHMNYREGYYIRCPVRDCRHVPVLCCTEFPHDAIAAAVWEHRRLTYRDAVGRYTNDTVKPQIEGLEDHDEL</sequence>
<feature type="signal peptide" evidence="2">
    <location>
        <begin position="1"/>
        <end position="26"/>
    </location>
</feature>
<gene>
    <name evidence="3" type="ORF">BAE44_0008100</name>
</gene>
<evidence type="ECO:0000313" key="3">
    <source>
        <dbReference type="EMBL" id="OEL30881.1"/>
    </source>
</evidence>
<evidence type="ECO:0000256" key="2">
    <source>
        <dbReference type="SAM" id="SignalP"/>
    </source>
</evidence>